<keyword evidence="7" id="KW-0677">Repeat</keyword>
<feature type="transmembrane region" description="Helical" evidence="10">
    <location>
        <begin position="37"/>
        <end position="57"/>
    </location>
</feature>
<dbReference type="GO" id="GO:0005886">
    <property type="term" value="C:plasma membrane"/>
    <property type="evidence" value="ECO:0007669"/>
    <property type="project" value="UniProtKB-SubCell"/>
</dbReference>
<keyword evidence="6 10" id="KW-0812">Transmembrane</keyword>
<name>A0A9W6TG07_9STRA</name>
<dbReference type="GO" id="GO:0051119">
    <property type="term" value="F:sugar transmembrane transporter activity"/>
    <property type="evidence" value="ECO:0007669"/>
    <property type="project" value="InterPro"/>
</dbReference>
<accession>A0A9W6TG07</accession>
<evidence type="ECO:0000256" key="5">
    <source>
        <dbReference type="ARBA" id="ARBA00022597"/>
    </source>
</evidence>
<evidence type="ECO:0000256" key="7">
    <source>
        <dbReference type="ARBA" id="ARBA00022737"/>
    </source>
</evidence>
<dbReference type="OrthoDB" id="409725at2759"/>
<organism evidence="11 12">
    <name type="scientific">Phytophthora lilii</name>
    <dbReference type="NCBI Taxonomy" id="2077276"/>
    <lineage>
        <taxon>Eukaryota</taxon>
        <taxon>Sar</taxon>
        <taxon>Stramenopiles</taxon>
        <taxon>Oomycota</taxon>
        <taxon>Peronosporomycetes</taxon>
        <taxon>Peronosporales</taxon>
        <taxon>Peronosporaceae</taxon>
        <taxon>Phytophthora</taxon>
    </lineage>
</organism>
<feature type="transmembrane region" description="Helical" evidence="10">
    <location>
        <begin position="129"/>
        <end position="149"/>
    </location>
</feature>
<keyword evidence="8 10" id="KW-1133">Transmembrane helix</keyword>
<keyword evidence="12" id="KW-1185">Reference proteome</keyword>
<dbReference type="Proteomes" id="UP001165083">
    <property type="component" value="Unassembled WGS sequence"/>
</dbReference>
<reference evidence="11" key="1">
    <citation type="submission" date="2023-04" db="EMBL/GenBank/DDBJ databases">
        <title>Phytophthora lilii NBRC 32176.</title>
        <authorList>
            <person name="Ichikawa N."/>
            <person name="Sato H."/>
            <person name="Tonouchi N."/>
        </authorList>
    </citation>
    <scope>NUCLEOTIDE SEQUENCE</scope>
    <source>
        <strain evidence="11">NBRC 32176</strain>
    </source>
</reference>
<keyword evidence="3" id="KW-0813">Transport</keyword>
<evidence type="ECO:0000313" key="11">
    <source>
        <dbReference type="EMBL" id="GMF12561.1"/>
    </source>
</evidence>
<evidence type="ECO:0000313" key="12">
    <source>
        <dbReference type="Proteomes" id="UP001165083"/>
    </source>
</evidence>
<dbReference type="PANTHER" id="PTHR10791:SF30">
    <property type="entry name" value="SUGAR TRANSPORTER SWEET1"/>
    <property type="match status" value="1"/>
</dbReference>
<keyword evidence="5" id="KW-0762">Sugar transport</keyword>
<protein>
    <submittedName>
        <fullName evidence="11">Unnamed protein product</fullName>
    </submittedName>
</protein>
<dbReference type="EMBL" id="BSXW01000124">
    <property type="protein sequence ID" value="GMF12561.1"/>
    <property type="molecule type" value="Genomic_DNA"/>
</dbReference>
<sequence>MTTSTPILVVKILSACSATATICSPAILISRIYNEKAVGVSSVISLATLLANCHTWMLYGCIIKNWFPLFWIFLFGNGAALVFLAVYWTYSNQRRYVTCVLAVTCTILVVLSVYALIGGFGCVWQTRSGVGSVMSIMADLSAVFQYGAPMEKLFHVLRFKSAVFINAHMVMASLVNNWMWFTCRILTDNWYFISPKILFISLNTFTLVLYAAFNPKTHPLPDDFYVPGRNENASISTELTPYDIKSNNTLFTSMQSPMA</sequence>
<dbReference type="AlphaFoldDB" id="A0A9W6TG07"/>
<evidence type="ECO:0000256" key="9">
    <source>
        <dbReference type="ARBA" id="ARBA00023136"/>
    </source>
</evidence>
<dbReference type="InterPro" id="IPR047664">
    <property type="entry name" value="SWEET"/>
</dbReference>
<evidence type="ECO:0000256" key="3">
    <source>
        <dbReference type="ARBA" id="ARBA00022448"/>
    </source>
</evidence>
<dbReference type="PANTHER" id="PTHR10791">
    <property type="entry name" value="RAG1-ACTIVATING PROTEIN 1"/>
    <property type="match status" value="1"/>
</dbReference>
<feature type="transmembrane region" description="Helical" evidence="10">
    <location>
        <begin position="69"/>
        <end position="89"/>
    </location>
</feature>
<comment type="caution">
    <text evidence="11">The sequence shown here is derived from an EMBL/GenBank/DDBJ whole genome shotgun (WGS) entry which is preliminary data.</text>
</comment>
<dbReference type="FunFam" id="1.20.1280.290:FF:000007">
    <property type="entry name" value="Bidirectional sugar transporter SWEET7"/>
    <property type="match status" value="2"/>
</dbReference>
<evidence type="ECO:0000256" key="10">
    <source>
        <dbReference type="SAM" id="Phobius"/>
    </source>
</evidence>
<dbReference type="Pfam" id="PF03083">
    <property type="entry name" value="MtN3_slv"/>
    <property type="match status" value="1"/>
</dbReference>
<feature type="transmembrane region" description="Helical" evidence="10">
    <location>
        <begin position="193"/>
        <end position="213"/>
    </location>
</feature>
<evidence type="ECO:0000256" key="2">
    <source>
        <dbReference type="ARBA" id="ARBA00007809"/>
    </source>
</evidence>
<keyword evidence="4" id="KW-1003">Cell membrane</keyword>
<comment type="similarity">
    <text evidence="2">Belongs to the SWEET sugar transporter family.</text>
</comment>
<dbReference type="InterPro" id="IPR004316">
    <property type="entry name" value="SWEET_rpt"/>
</dbReference>
<gene>
    <name evidence="11" type="ORF">Plil01_000315600</name>
</gene>
<feature type="transmembrane region" description="Helical" evidence="10">
    <location>
        <begin position="161"/>
        <end position="181"/>
    </location>
</feature>
<feature type="transmembrane region" description="Helical" evidence="10">
    <location>
        <begin position="12"/>
        <end position="30"/>
    </location>
</feature>
<feature type="transmembrane region" description="Helical" evidence="10">
    <location>
        <begin position="96"/>
        <end position="117"/>
    </location>
</feature>
<keyword evidence="9 10" id="KW-0472">Membrane</keyword>
<evidence type="ECO:0000256" key="8">
    <source>
        <dbReference type="ARBA" id="ARBA00022989"/>
    </source>
</evidence>
<proteinExistence type="inferred from homology"/>
<dbReference type="Gene3D" id="1.20.1280.290">
    <property type="match status" value="2"/>
</dbReference>
<evidence type="ECO:0000256" key="1">
    <source>
        <dbReference type="ARBA" id="ARBA00004651"/>
    </source>
</evidence>
<evidence type="ECO:0000256" key="4">
    <source>
        <dbReference type="ARBA" id="ARBA00022475"/>
    </source>
</evidence>
<comment type="subcellular location">
    <subcellularLocation>
        <location evidence="1">Cell membrane</location>
        <topology evidence="1">Multi-pass membrane protein</topology>
    </subcellularLocation>
</comment>
<evidence type="ECO:0000256" key="6">
    <source>
        <dbReference type="ARBA" id="ARBA00022692"/>
    </source>
</evidence>